<evidence type="ECO:0000313" key="7">
    <source>
        <dbReference type="WBParaSite" id="TMUE_0000001625.1"/>
    </source>
</evidence>
<keyword evidence="4" id="KW-0732">Signal</keyword>
<dbReference type="PROSITE" id="PS50240">
    <property type="entry name" value="TRYPSIN_DOM"/>
    <property type="match status" value="1"/>
</dbReference>
<dbReference type="InterPro" id="IPR001314">
    <property type="entry name" value="Peptidase_S1A"/>
</dbReference>
<reference evidence="7" key="1">
    <citation type="submission" date="2019-12" db="UniProtKB">
        <authorList>
            <consortium name="WormBaseParasite"/>
        </authorList>
    </citation>
    <scope>IDENTIFICATION</scope>
</reference>
<evidence type="ECO:0000313" key="6">
    <source>
        <dbReference type="Proteomes" id="UP000046395"/>
    </source>
</evidence>
<dbReference type="InterPro" id="IPR001254">
    <property type="entry name" value="Trypsin_dom"/>
</dbReference>
<keyword evidence="3" id="KW-0720">Serine protease</keyword>
<dbReference type="InterPro" id="IPR018114">
    <property type="entry name" value="TRYPSIN_HIS"/>
</dbReference>
<evidence type="ECO:0000256" key="3">
    <source>
        <dbReference type="RuleBase" id="RU363034"/>
    </source>
</evidence>
<dbReference type="InterPro" id="IPR033116">
    <property type="entry name" value="TRYPSIN_SER"/>
</dbReference>
<sequence length="287" mass="32219">MPTLLSRCVVLLSILCWNSTAAECGYAHYGNIFYRPAYSNIENRIVGGIVAPPNAFPWQALIQRTFPSLVTCGGSLIQLDKSRNDSDLVLTAAHCLYDKDRNVWIDSTNITVILGAYNRLNPYEHTRQVFPVQDYLAHSYHPHATENDIAVLKLQSTARHAAVINPICVPQRKDFLPLGTTCLTSGWGIANTMDSFGALRMTYLSVALREICGDTPLRHPYEICTRNFGLRGICHGDSGSPLMCLHEGRYFIFGIATWVTQCGDVSAFTDVSYYSDWIRRVARWFDQ</sequence>
<dbReference type="WBParaSite" id="TMUE_0000001625.1">
    <property type="protein sequence ID" value="TMUE_0000001625.1"/>
    <property type="gene ID" value="WBGene00297512"/>
</dbReference>
<dbReference type="Proteomes" id="UP000046395">
    <property type="component" value="Unassembled WGS sequence"/>
</dbReference>
<comment type="similarity">
    <text evidence="2">Belongs to the peptidase S1 family. CLIP subfamily.</text>
</comment>
<evidence type="ECO:0000256" key="4">
    <source>
        <dbReference type="SAM" id="SignalP"/>
    </source>
</evidence>
<keyword evidence="3" id="KW-0645">Protease</keyword>
<keyword evidence="1" id="KW-1015">Disulfide bond</keyword>
<dbReference type="InterPro" id="IPR009003">
    <property type="entry name" value="Peptidase_S1_PA"/>
</dbReference>
<dbReference type="GO" id="GO:0004252">
    <property type="term" value="F:serine-type endopeptidase activity"/>
    <property type="evidence" value="ECO:0007669"/>
    <property type="project" value="InterPro"/>
</dbReference>
<feature type="chain" id="PRO_5024416880" evidence="4">
    <location>
        <begin position="23"/>
        <end position="287"/>
    </location>
</feature>
<dbReference type="Pfam" id="PF00089">
    <property type="entry name" value="Trypsin"/>
    <property type="match status" value="1"/>
</dbReference>
<name>A0A5S6Q322_TRIMR</name>
<accession>A0A5S6Q322</accession>
<dbReference type="PROSITE" id="PS00134">
    <property type="entry name" value="TRYPSIN_HIS"/>
    <property type="match status" value="1"/>
</dbReference>
<dbReference type="CDD" id="cd00190">
    <property type="entry name" value="Tryp_SPc"/>
    <property type="match status" value="1"/>
</dbReference>
<proteinExistence type="inferred from homology"/>
<dbReference type="PRINTS" id="PR00722">
    <property type="entry name" value="CHYMOTRYPSIN"/>
</dbReference>
<keyword evidence="3" id="KW-0378">Hydrolase</keyword>
<feature type="signal peptide" evidence="4">
    <location>
        <begin position="1"/>
        <end position="22"/>
    </location>
</feature>
<organism evidence="6 7">
    <name type="scientific">Trichuris muris</name>
    <name type="common">Mouse whipworm</name>
    <dbReference type="NCBI Taxonomy" id="70415"/>
    <lineage>
        <taxon>Eukaryota</taxon>
        <taxon>Metazoa</taxon>
        <taxon>Ecdysozoa</taxon>
        <taxon>Nematoda</taxon>
        <taxon>Enoplea</taxon>
        <taxon>Dorylaimia</taxon>
        <taxon>Trichinellida</taxon>
        <taxon>Trichuridae</taxon>
        <taxon>Trichuris</taxon>
    </lineage>
</organism>
<dbReference type="SUPFAM" id="SSF50494">
    <property type="entry name" value="Trypsin-like serine proteases"/>
    <property type="match status" value="1"/>
</dbReference>
<dbReference type="Gene3D" id="2.40.10.10">
    <property type="entry name" value="Trypsin-like serine proteases"/>
    <property type="match status" value="1"/>
</dbReference>
<dbReference type="PANTHER" id="PTHR24256">
    <property type="entry name" value="TRYPTASE-RELATED"/>
    <property type="match status" value="1"/>
</dbReference>
<dbReference type="GO" id="GO:0006508">
    <property type="term" value="P:proteolysis"/>
    <property type="evidence" value="ECO:0007669"/>
    <property type="project" value="UniProtKB-KW"/>
</dbReference>
<protein>
    <submittedName>
        <fullName evidence="7">Peptidase S1 domain-containing protein</fullName>
    </submittedName>
</protein>
<feature type="domain" description="Peptidase S1" evidence="5">
    <location>
        <begin position="45"/>
        <end position="283"/>
    </location>
</feature>
<evidence type="ECO:0000259" key="5">
    <source>
        <dbReference type="PROSITE" id="PS50240"/>
    </source>
</evidence>
<evidence type="ECO:0000256" key="1">
    <source>
        <dbReference type="ARBA" id="ARBA00023157"/>
    </source>
</evidence>
<dbReference type="InterPro" id="IPR051487">
    <property type="entry name" value="Ser/Thr_Proteases_Immune/Dev"/>
</dbReference>
<dbReference type="STRING" id="70415.A0A5S6Q322"/>
<evidence type="ECO:0000256" key="2">
    <source>
        <dbReference type="ARBA" id="ARBA00024195"/>
    </source>
</evidence>
<dbReference type="PROSITE" id="PS00135">
    <property type="entry name" value="TRYPSIN_SER"/>
    <property type="match status" value="1"/>
</dbReference>
<dbReference type="SMART" id="SM00020">
    <property type="entry name" value="Tryp_SPc"/>
    <property type="match status" value="1"/>
</dbReference>
<dbReference type="AlphaFoldDB" id="A0A5S6Q322"/>
<dbReference type="InterPro" id="IPR043504">
    <property type="entry name" value="Peptidase_S1_PA_chymotrypsin"/>
</dbReference>
<keyword evidence="6" id="KW-1185">Reference proteome</keyword>